<protein>
    <submittedName>
        <fullName evidence="7">Resistance to homoserine/threonine (RhtB) family protein</fullName>
    </submittedName>
</protein>
<dbReference type="Proteomes" id="UP000199435">
    <property type="component" value="Unassembled WGS sequence"/>
</dbReference>
<feature type="transmembrane region" description="Helical" evidence="6">
    <location>
        <begin position="166"/>
        <end position="185"/>
    </location>
</feature>
<organism evidence="7 8">
    <name type="scientific">Rhizobium miluonense</name>
    <dbReference type="NCBI Taxonomy" id="411945"/>
    <lineage>
        <taxon>Bacteria</taxon>
        <taxon>Pseudomonadati</taxon>
        <taxon>Pseudomonadota</taxon>
        <taxon>Alphaproteobacteria</taxon>
        <taxon>Hyphomicrobiales</taxon>
        <taxon>Rhizobiaceae</taxon>
        <taxon>Rhizobium/Agrobacterium group</taxon>
        <taxon>Rhizobium</taxon>
    </lineage>
</organism>
<evidence type="ECO:0000256" key="6">
    <source>
        <dbReference type="SAM" id="Phobius"/>
    </source>
</evidence>
<feature type="transmembrane region" description="Helical" evidence="6">
    <location>
        <begin position="246"/>
        <end position="271"/>
    </location>
</feature>
<feature type="transmembrane region" description="Helical" evidence="6">
    <location>
        <begin position="105"/>
        <end position="125"/>
    </location>
</feature>
<evidence type="ECO:0000256" key="5">
    <source>
        <dbReference type="ARBA" id="ARBA00023136"/>
    </source>
</evidence>
<keyword evidence="4 6" id="KW-1133">Transmembrane helix</keyword>
<evidence type="ECO:0000256" key="3">
    <source>
        <dbReference type="ARBA" id="ARBA00022692"/>
    </source>
</evidence>
<dbReference type="AlphaFoldDB" id="A0A1C3UHM7"/>
<keyword evidence="3 6" id="KW-0812">Transmembrane</keyword>
<keyword evidence="8" id="KW-1185">Reference proteome</keyword>
<dbReference type="InterPro" id="IPR001123">
    <property type="entry name" value="LeuE-type"/>
</dbReference>
<dbReference type="EMBL" id="FMAH01000003">
    <property type="protein sequence ID" value="SCB14847.1"/>
    <property type="molecule type" value="Genomic_DNA"/>
</dbReference>
<keyword evidence="2" id="KW-1003">Cell membrane</keyword>
<dbReference type="PANTHER" id="PTHR30086:SF20">
    <property type="entry name" value="ARGININE EXPORTER PROTEIN ARGO-RELATED"/>
    <property type="match status" value="1"/>
</dbReference>
<dbReference type="GO" id="GO:0015171">
    <property type="term" value="F:amino acid transmembrane transporter activity"/>
    <property type="evidence" value="ECO:0007669"/>
    <property type="project" value="TreeGrafter"/>
</dbReference>
<evidence type="ECO:0000256" key="2">
    <source>
        <dbReference type="ARBA" id="ARBA00022475"/>
    </source>
</evidence>
<evidence type="ECO:0000256" key="1">
    <source>
        <dbReference type="ARBA" id="ARBA00004651"/>
    </source>
</evidence>
<evidence type="ECO:0000256" key="4">
    <source>
        <dbReference type="ARBA" id="ARBA00022989"/>
    </source>
</evidence>
<accession>A0A1C3UHM7</accession>
<comment type="subcellular location">
    <subcellularLocation>
        <location evidence="1">Cell membrane</location>
        <topology evidence="1">Multi-pass membrane protein</topology>
    </subcellularLocation>
</comment>
<dbReference type="GO" id="GO:0005886">
    <property type="term" value="C:plasma membrane"/>
    <property type="evidence" value="ECO:0007669"/>
    <property type="project" value="UniProtKB-SubCell"/>
</dbReference>
<feature type="transmembrane region" description="Helical" evidence="6">
    <location>
        <begin position="213"/>
        <end position="234"/>
    </location>
</feature>
<sequence>MFWSLPTRHMGGVGAASDIALIVSLCNLGSFASPHALKECGIKNAMTRPVKPCRPTGRISEDNRCGQRRKRLASGSAGNWGRSAALATNLPNCERSMISLGVLTTYIAVVLGLMVIPGPATLLTLARAVSDGRRTGLATGLGIAVGDLFHTMMATFGLSALLATSALAFEIVKYAGVAYLIYLGFKAFREKAESLDMPTAQSMTPMRAFRQGFFTEILNPKTALFFLAFLPQFIHPESGSVIGQFALLGAIFVGLSICVTSLLAVGAGSISGWLRRNSKVGRWQGKIVGAIYMAVGLRLALQQQ</sequence>
<dbReference type="Pfam" id="PF01810">
    <property type="entry name" value="LysE"/>
    <property type="match status" value="1"/>
</dbReference>
<reference evidence="8" key="1">
    <citation type="submission" date="2016-08" db="EMBL/GenBank/DDBJ databases">
        <authorList>
            <person name="Varghese N."/>
            <person name="Submissions Spin"/>
        </authorList>
    </citation>
    <scope>NUCLEOTIDE SEQUENCE [LARGE SCALE GENOMIC DNA]</scope>
    <source>
        <strain evidence="8">HAMBI 2971</strain>
    </source>
</reference>
<evidence type="ECO:0000313" key="7">
    <source>
        <dbReference type="EMBL" id="SCB14847.1"/>
    </source>
</evidence>
<proteinExistence type="predicted"/>
<gene>
    <name evidence="7" type="ORF">GA0061102_1003274</name>
</gene>
<evidence type="ECO:0000313" key="8">
    <source>
        <dbReference type="Proteomes" id="UP000199435"/>
    </source>
</evidence>
<dbReference type="PANTHER" id="PTHR30086">
    <property type="entry name" value="ARGININE EXPORTER PROTEIN ARGO"/>
    <property type="match status" value="1"/>
</dbReference>
<name>A0A1C3UHM7_9HYPH</name>
<keyword evidence="5 6" id="KW-0472">Membrane</keyword>